<dbReference type="SUPFAM" id="SSF56784">
    <property type="entry name" value="HAD-like"/>
    <property type="match status" value="1"/>
</dbReference>
<dbReference type="EMBL" id="PQVH01000013">
    <property type="protein sequence ID" value="TFW70320.1"/>
    <property type="molecule type" value="Genomic_DNA"/>
</dbReference>
<dbReference type="NCBIfam" id="TIGR01488">
    <property type="entry name" value="HAD-SF-IB"/>
    <property type="match status" value="1"/>
</dbReference>
<accession>A0A4Y9VQB7</accession>
<reference evidence="4 5" key="1">
    <citation type="submission" date="2018-02" db="EMBL/GenBank/DDBJ databases">
        <title>A novel lanthanide dependent methylotroph, Methylotenera sp. La3113.</title>
        <authorList>
            <person name="Lv H."/>
            <person name="Tani A."/>
        </authorList>
    </citation>
    <scope>NUCLEOTIDE SEQUENCE [LARGE SCALE GENOMIC DNA]</scope>
    <source>
        <strain evidence="4 5">La3113</strain>
    </source>
</reference>
<comment type="caution">
    <text evidence="4">The sequence shown here is derived from an EMBL/GenBank/DDBJ whole genome shotgun (WGS) entry which is preliminary data.</text>
</comment>
<dbReference type="RefSeq" id="WP_135278565.1">
    <property type="nucleotide sequence ID" value="NZ_PQVH01000013.1"/>
</dbReference>
<dbReference type="InterPro" id="IPR023214">
    <property type="entry name" value="HAD_sf"/>
</dbReference>
<keyword evidence="3" id="KW-0460">Magnesium</keyword>
<dbReference type="OrthoDB" id="9784466at2"/>
<evidence type="ECO:0000256" key="2">
    <source>
        <dbReference type="ARBA" id="ARBA00022801"/>
    </source>
</evidence>
<gene>
    <name evidence="4" type="ORF">C3Y98_10635</name>
</gene>
<sequence>MKQDVTPAQNLALFDLDNTLLAGDSDYNWGMFLIGEGLLDGKTHQARNDQFYQDYKNGNLDIYKFLEFQLKPLSEHSKEFLDTLHLKYMEQVIRPMMTVRAQELVDQHKAAGDLCVVITATNSFVTKPIASAYGIEHLIGTDPEMVNGRYTGGVQGVPSFQEGKVTRINAWLNARGQQLGDFAKSYFYSDSHNDLPLMKLVTNPVAVDADATLASYAEQHDWPRISLRS</sequence>
<dbReference type="Proteomes" id="UP000297706">
    <property type="component" value="Unassembled WGS sequence"/>
</dbReference>
<name>A0A4Y9VQB7_9PROT</name>
<dbReference type="InterPro" id="IPR050582">
    <property type="entry name" value="HAD-like_SerB"/>
</dbReference>
<dbReference type="GO" id="GO:0046872">
    <property type="term" value="F:metal ion binding"/>
    <property type="evidence" value="ECO:0007669"/>
    <property type="project" value="UniProtKB-KW"/>
</dbReference>
<dbReference type="InterPro" id="IPR036412">
    <property type="entry name" value="HAD-like_sf"/>
</dbReference>
<proteinExistence type="predicted"/>
<evidence type="ECO:0000313" key="5">
    <source>
        <dbReference type="Proteomes" id="UP000297706"/>
    </source>
</evidence>
<keyword evidence="2 4" id="KW-0378">Hydrolase</keyword>
<protein>
    <submittedName>
        <fullName evidence="4">HAD-IB family hydrolase</fullName>
    </submittedName>
</protein>
<dbReference type="Pfam" id="PF12710">
    <property type="entry name" value="HAD"/>
    <property type="match status" value="1"/>
</dbReference>
<keyword evidence="1" id="KW-0479">Metal-binding</keyword>
<dbReference type="PANTHER" id="PTHR43344:SF13">
    <property type="entry name" value="PHOSPHATASE RV3661-RELATED"/>
    <property type="match status" value="1"/>
</dbReference>
<organism evidence="4 5">
    <name type="scientific">Methylotenera oryzisoli</name>
    <dbReference type="NCBI Taxonomy" id="2080758"/>
    <lineage>
        <taxon>Bacteria</taxon>
        <taxon>Pseudomonadati</taxon>
        <taxon>Pseudomonadota</taxon>
        <taxon>Betaproteobacteria</taxon>
        <taxon>Nitrosomonadales</taxon>
        <taxon>Methylophilaceae</taxon>
        <taxon>Methylotenera</taxon>
    </lineage>
</organism>
<dbReference type="NCBIfam" id="TIGR01490">
    <property type="entry name" value="HAD-SF-IB-hyp1"/>
    <property type="match status" value="1"/>
</dbReference>
<evidence type="ECO:0000256" key="1">
    <source>
        <dbReference type="ARBA" id="ARBA00022723"/>
    </source>
</evidence>
<dbReference type="InterPro" id="IPR006385">
    <property type="entry name" value="HAD_hydro_SerB1"/>
</dbReference>
<keyword evidence="5" id="KW-1185">Reference proteome</keyword>
<dbReference type="AlphaFoldDB" id="A0A4Y9VQB7"/>
<evidence type="ECO:0000313" key="4">
    <source>
        <dbReference type="EMBL" id="TFW70320.1"/>
    </source>
</evidence>
<dbReference type="Gene3D" id="3.40.50.1000">
    <property type="entry name" value="HAD superfamily/HAD-like"/>
    <property type="match status" value="1"/>
</dbReference>
<dbReference type="Gene3D" id="1.20.1440.100">
    <property type="entry name" value="SG protein - dephosphorylation function"/>
    <property type="match status" value="1"/>
</dbReference>
<dbReference type="CDD" id="cd02612">
    <property type="entry name" value="HAD_PGPPase"/>
    <property type="match status" value="1"/>
</dbReference>
<dbReference type="GO" id="GO:0016787">
    <property type="term" value="F:hydrolase activity"/>
    <property type="evidence" value="ECO:0007669"/>
    <property type="project" value="UniProtKB-KW"/>
</dbReference>
<evidence type="ECO:0000256" key="3">
    <source>
        <dbReference type="ARBA" id="ARBA00022842"/>
    </source>
</evidence>
<dbReference type="PANTHER" id="PTHR43344">
    <property type="entry name" value="PHOSPHOSERINE PHOSPHATASE"/>
    <property type="match status" value="1"/>
</dbReference>